<name>A0A844D7W5_9BURK</name>
<organism evidence="1 2">
    <name type="scientific">Duganella aquatilis</name>
    <dbReference type="NCBI Taxonomy" id="2666082"/>
    <lineage>
        <taxon>Bacteria</taxon>
        <taxon>Pseudomonadati</taxon>
        <taxon>Pseudomonadota</taxon>
        <taxon>Betaproteobacteria</taxon>
        <taxon>Burkholderiales</taxon>
        <taxon>Oxalobacteraceae</taxon>
        <taxon>Telluria group</taxon>
        <taxon>Duganella</taxon>
    </lineage>
</organism>
<reference evidence="1 2" key="1">
    <citation type="submission" date="2019-11" db="EMBL/GenBank/DDBJ databases">
        <title>Novel species isolated from a subtropical stream in China.</title>
        <authorList>
            <person name="Lu H."/>
        </authorList>
    </citation>
    <scope>NUCLEOTIDE SEQUENCE [LARGE SCALE GENOMIC DNA]</scope>
    <source>
        <strain evidence="1 2">FT26W</strain>
    </source>
</reference>
<dbReference type="Proteomes" id="UP000439986">
    <property type="component" value="Unassembled WGS sequence"/>
</dbReference>
<proteinExistence type="predicted"/>
<evidence type="ECO:0000313" key="2">
    <source>
        <dbReference type="Proteomes" id="UP000439986"/>
    </source>
</evidence>
<sequence length="163" mass="18425">MKRVAYIAAVAMLATLAAGIAAYANYDEWFILPKARKLVADKLNDPLSAQFRNDRLIAENWHCGEVNGKNAMGGYVGFRRFISGRINKEVYLERTGMVGEETTAEVLLLADKVIARMKAQNEMKARDPDFKYPNESDADRYDRARGEVFEDHWKAICEAKSIS</sequence>
<protein>
    <submittedName>
        <fullName evidence="1">Uncharacterized protein</fullName>
    </submittedName>
</protein>
<dbReference type="EMBL" id="WKJL01000001">
    <property type="protein sequence ID" value="MRW82934.1"/>
    <property type="molecule type" value="Genomic_DNA"/>
</dbReference>
<comment type="caution">
    <text evidence="1">The sequence shown here is derived from an EMBL/GenBank/DDBJ whole genome shotgun (WGS) entry which is preliminary data.</text>
</comment>
<dbReference type="AlphaFoldDB" id="A0A844D7W5"/>
<dbReference type="RefSeq" id="WP_154355969.1">
    <property type="nucleotide sequence ID" value="NZ_WKJL01000001.1"/>
</dbReference>
<gene>
    <name evidence="1" type="ORF">GJ698_02365</name>
</gene>
<accession>A0A844D7W5</accession>
<keyword evidence="2" id="KW-1185">Reference proteome</keyword>
<evidence type="ECO:0000313" key="1">
    <source>
        <dbReference type="EMBL" id="MRW82934.1"/>
    </source>
</evidence>